<gene>
    <name evidence="1" type="ORF">BofuT4_uP102300.1</name>
</gene>
<dbReference type="Proteomes" id="UP000008177">
    <property type="component" value="Unplaced contigs"/>
</dbReference>
<sequence>MWSNSCCEQYDSMAPDKLQISGIQRPCCRNPTALYLYGAWREEVLTDVRESNPVLPHQDINCVS</sequence>
<dbReference type="HOGENOM" id="CLU_2867419_0_0_1"/>
<evidence type="ECO:0000313" key="1">
    <source>
        <dbReference type="EMBL" id="CCD34529.1"/>
    </source>
</evidence>
<organism evidence="1 2">
    <name type="scientific">Botryotinia fuckeliana (strain T4)</name>
    <name type="common">Noble rot fungus</name>
    <name type="synonym">Botrytis cinerea</name>
    <dbReference type="NCBI Taxonomy" id="999810"/>
    <lineage>
        <taxon>Eukaryota</taxon>
        <taxon>Fungi</taxon>
        <taxon>Dikarya</taxon>
        <taxon>Ascomycota</taxon>
        <taxon>Pezizomycotina</taxon>
        <taxon>Leotiomycetes</taxon>
        <taxon>Helotiales</taxon>
        <taxon>Sclerotiniaceae</taxon>
        <taxon>Botrytis</taxon>
    </lineage>
</organism>
<name>G2YBD8_BOTF4</name>
<accession>G2YBD8</accession>
<dbReference type="AlphaFoldDB" id="G2YBD8"/>
<dbReference type="InParanoid" id="G2YBD8"/>
<protein>
    <submittedName>
        <fullName evidence="1">Uncharacterized protein</fullName>
    </submittedName>
</protein>
<reference evidence="2" key="1">
    <citation type="journal article" date="2011" name="PLoS Genet.">
        <title>Genomic analysis of the necrotrophic fungal pathogens Sclerotinia sclerotiorum and Botrytis cinerea.</title>
        <authorList>
            <person name="Amselem J."/>
            <person name="Cuomo C.A."/>
            <person name="van Kan J.A."/>
            <person name="Viaud M."/>
            <person name="Benito E.P."/>
            <person name="Couloux A."/>
            <person name="Coutinho P.M."/>
            <person name="de Vries R.P."/>
            <person name="Dyer P.S."/>
            <person name="Fillinger S."/>
            <person name="Fournier E."/>
            <person name="Gout L."/>
            <person name="Hahn M."/>
            <person name="Kohn L."/>
            <person name="Lapalu N."/>
            <person name="Plummer K.M."/>
            <person name="Pradier J.M."/>
            <person name="Quevillon E."/>
            <person name="Sharon A."/>
            <person name="Simon A."/>
            <person name="ten Have A."/>
            <person name="Tudzynski B."/>
            <person name="Tudzynski P."/>
            <person name="Wincker P."/>
            <person name="Andrew M."/>
            <person name="Anthouard V."/>
            <person name="Beever R.E."/>
            <person name="Beffa R."/>
            <person name="Benoit I."/>
            <person name="Bouzid O."/>
            <person name="Brault B."/>
            <person name="Chen Z."/>
            <person name="Choquer M."/>
            <person name="Collemare J."/>
            <person name="Cotton P."/>
            <person name="Danchin E.G."/>
            <person name="Da Silva C."/>
            <person name="Gautier A."/>
            <person name="Giraud C."/>
            <person name="Giraud T."/>
            <person name="Gonzalez C."/>
            <person name="Grossetete S."/>
            <person name="Guldener U."/>
            <person name="Henrissat B."/>
            <person name="Howlett B.J."/>
            <person name="Kodira C."/>
            <person name="Kretschmer M."/>
            <person name="Lappartient A."/>
            <person name="Leroch M."/>
            <person name="Levis C."/>
            <person name="Mauceli E."/>
            <person name="Neuveglise C."/>
            <person name="Oeser B."/>
            <person name="Pearson M."/>
            <person name="Poulain J."/>
            <person name="Poussereau N."/>
            <person name="Quesneville H."/>
            <person name="Rascle C."/>
            <person name="Schumacher J."/>
            <person name="Segurens B."/>
            <person name="Sexton A."/>
            <person name="Silva E."/>
            <person name="Sirven C."/>
            <person name="Soanes D.M."/>
            <person name="Talbot N.J."/>
            <person name="Templeton M."/>
            <person name="Yandava C."/>
            <person name="Yarden O."/>
            <person name="Zeng Q."/>
            <person name="Rollins J.A."/>
            <person name="Lebrun M.H."/>
            <person name="Dickman M."/>
        </authorList>
    </citation>
    <scope>NUCLEOTIDE SEQUENCE [LARGE SCALE GENOMIC DNA]</scope>
    <source>
        <strain evidence="2">T4</strain>
    </source>
</reference>
<evidence type="ECO:0000313" key="2">
    <source>
        <dbReference type="Proteomes" id="UP000008177"/>
    </source>
</evidence>
<dbReference type="EMBL" id="FQ790311">
    <property type="protein sequence ID" value="CCD34529.1"/>
    <property type="molecule type" value="Genomic_DNA"/>
</dbReference>
<proteinExistence type="predicted"/>